<dbReference type="EMBL" id="VJMH01001645">
    <property type="protein sequence ID" value="KAF0711337.1"/>
    <property type="molecule type" value="Genomic_DNA"/>
</dbReference>
<protein>
    <recommendedName>
        <fullName evidence="11">ABC transporter domain-containing protein</fullName>
    </recommendedName>
</protein>
<organism evidence="10">
    <name type="scientific">Aphanomyces stellatus</name>
    <dbReference type="NCBI Taxonomy" id="120398"/>
    <lineage>
        <taxon>Eukaryota</taxon>
        <taxon>Sar</taxon>
        <taxon>Stramenopiles</taxon>
        <taxon>Oomycota</taxon>
        <taxon>Saprolegniomycetes</taxon>
        <taxon>Saprolegniales</taxon>
        <taxon>Verrucalvaceae</taxon>
        <taxon>Aphanomyces</taxon>
    </lineage>
</organism>
<feature type="domain" description="ABC transporter" evidence="7">
    <location>
        <begin position="3"/>
        <end position="55"/>
    </location>
</feature>
<dbReference type="PANTHER" id="PTHR48041">
    <property type="entry name" value="ABC TRANSPORTER G FAMILY MEMBER 28"/>
    <property type="match status" value="1"/>
</dbReference>
<dbReference type="InterPro" id="IPR050352">
    <property type="entry name" value="ABCG_transporters"/>
</dbReference>
<feature type="transmembrane region" description="Helical" evidence="6">
    <location>
        <begin position="245"/>
        <end position="262"/>
    </location>
</feature>
<feature type="transmembrane region" description="Helical" evidence="6">
    <location>
        <begin position="220"/>
        <end position="239"/>
    </location>
</feature>
<feature type="domain" description="ABC transporter family G" evidence="9">
    <location>
        <begin position="84"/>
        <end position="184"/>
    </location>
</feature>
<dbReference type="Pfam" id="PF19055">
    <property type="entry name" value="ABC2_membrane_7"/>
    <property type="match status" value="1"/>
</dbReference>
<evidence type="ECO:0000256" key="1">
    <source>
        <dbReference type="ARBA" id="ARBA00004141"/>
    </source>
</evidence>
<evidence type="ECO:0008006" key="11">
    <source>
        <dbReference type="Google" id="ProtNLM"/>
    </source>
</evidence>
<reference evidence="10" key="1">
    <citation type="submission" date="2019-06" db="EMBL/GenBank/DDBJ databases">
        <title>Genomics analysis of Aphanomyces spp. identifies a new class of oomycete effector associated with host adaptation.</title>
        <authorList>
            <person name="Gaulin E."/>
        </authorList>
    </citation>
    <scope>NUCLEOTIDE SEQUENCE</scope>
    <source>
        <strain evidence="10">CBS 578.67</strain>
    </source>
</reference>
<dbReference type="AlphaFoldDB" id="A0A6A4ZSJ0"/>
<dbReference type="GO" id="GO:0016020">
    <property type="term" value="C:membrane"/>
    <property type="evidence" value="ECO:0007669"/>
    <property type="project" value="UniProtKB-SubCell"/>
</dbReference>
<evidence type="ECO:0000313" key="10">
    <source>
        <dbReference type="EMBL" id="KAF0711337.1"/>
    </source>
</evidence>
<evidence type="ECO:0000256" key="4">
    <source>
        <dbReference type="ARBA" id="ARBA00022989"/>
    </source>
</evidence>
<feature type="transmembrane region" description="Helical" evidence="6">
    <location>
        <begin position="302"/>
        <end position="322"/>
    </location>
</feature>
<keyword evidence="4 6" id="KW-1133">Transmembrane helix</keyword>
<dbReference type="InterPro" id="IPR043926">
    <property type="entry name" value="ABCG_dom"/>
</dbReference>
<dbReference type="Pfam" id="PF01061">
    <property type="entry name" value="ABC2_membrane"/>
    <property type="match status" value="1"/>
</dbReference>
<dbReference type="GO" id="GO:0016887">
    <property type="term" value="F:ATP hydrolysis activity"/>
    <property type="evidence" value="ECO:0007669"/>
    <property type="project" value="InterPro"/>
</dbReference>
<evidence type="ECO:0000259" key="7">
    <source>
        <dbReference type="Pfam" id="PF00005"/>
    </source>
</evidence>
<feature type="transmembrane region" description="Helical" evidence="6">
    <location>
        <begin position="362"/>
        <end position="381"/>
    </location>
</feature>
<dbReference type="InterPro" id="IPR013525">
    <property type="entry name" value="ABC2_TM"/>
</dbReference>
<gene>
    <name evidence="10" type="ORF">As57867_005308</name>
</gene>
<proteinExistence type="predicted"/>
<comment type="caution">
    <text evidence="10">The sequence shown here is derived from an EMBL/GenBank/DDBJ whole genome shotgun (WGS) entry which is preliminary data.</text>
</comment>
<keyword evidence="3 6" id="KW-0812">Transmembrane</keyword>
<evidence type="ECO:0000256" key="6">
    <source>
        <dbReference type="SAM" id="Phobius"/>
    </source>
</evidence>
<feature type="non-terminal residue" evidence="10">
    <location>
        <position position="1"/>
    </location>
</feature>
<dbReference type="PANTHER" id="PTHR48041:SF139">
    <property type="entry name" value="PROTEIN SCARLET"/>
    <property type="match status" value="1"/>
</dbReference>
<evidence type="ECO:0000256" key="2">
    <source>
        <dbReference type="ARBA" id="ARBA00022448"/>
    </source>
</evidence>
<evidence type="ECO:0000259" key="9">
    <source>
        <dbReference type="Pfam" id="PF19055"/>
    </source>
</evidence>
<evidence type="ECO:0000259" key="8">
    <source>
        <dbReference type="Pfam" id="PF01061"/>
    </source>
</evidence>
<dbReference type="GO" id="GO:0140359">
    <property type="term" value="F:ABC-type transporter activity"/>
    <property type="evidence" value="ECO:0007669"/>
    <property type="project" value="InterPro"/>
</dbReference>
<evidence type="ECO:0000256" key="5">
    <source>
        <dbReference type="ARBA" id="ARBA00023136"/>
    </source>
</evidence>
<comment type="subcellular location">
    <subcellularLocation>
        <location evidence="1">Membrane</location>
        <topology evidence="1">Multi-pass membrane protein</topology>
    </subcellularLocation>
</comment>
<dbReference type="InterPro" id="IPR027417">
    <property type="entry name" value="P-loop_NTPase"/>
</dbReference>
<name>A0A6A4ZSJ0_9STRA</name>
<evidence type="ECO:0000256" key="3">
    <source>
        <dbReference type="ARBA" id="ARBA00022692"/>
    </source>
</evidence>
<feature type="domain" description="ABC-2 type transporter transmembrane" evidence="8">
    <location>
        <begin position="199"/>
        <end position="407"/>
    </location>
</feature>
<dbReference type="SUPFAM" id="SSF52540">
    <property type="entry name" value="P-loop containing nucleoside triphosphate hydrolases"/>
    <property type="match status" value="1"/>
</dbReference>
<dbReference type="OrthoDB" id="66620at2759"/>
<dbReference type="Gene3D" id="3.40.50.300">
    <property type="entry name" value="P-loop containing nucleotide triphosphate hydrolases"/>
    <property type="match status" value="1"/>
</dbReference>
<keyword evidence="5 6" id="KW-0472">Membrane</keyword>
<accession>A0A6A4ZSJ0</accession>
<dbReference type="InterPro" id="IPR003439">
    <property type="entry name" value="ABC_transporter-like_ATP-bd"/>
</dbReference>
<sequence length="441" mass="49014">VDYVINELGLTKCRDSQIGGVQDVRGLSGGERKRLSFATEILTNPSLLFVDEPTSGLDSFMAESVILQLQKLAREGRTVVATIHQPSSELFALFDQLYLLSGGRAIYNGKASDAVEYFASQGLQCPTYMNPTDYFMRQIIVLDPESDGAKRVDRLVDSWTVRLGIQPCDEFMTENNVVSVKITDDSNVFEDSHMGTQGQLLILCKRNFTRIVRDTLSFKARLGQSLFVSVLVGLIFLQLKKDQPGVQSFLGVLFFIIVDQFFGNATPEFDSVPKELPIMIREYDGGLYHAWVWYLAKNVSELVFQIFFPMVFLLPAYFLIGFGGDASVFFTFYLFLVLTTSAAVGLGYMVGCIARQAQVAQILGIVMILPLLIFGGLFLNANTTPVYFKWLAYLSPLKYGFRGMSRAFWKSVPTLECPAVGPCGAMTGHQVLVNYALDGDS</sequence>
<feature type="transmembrane region" description="Helical" evidence="6">
    <location>
        <begin position="328"/>
        <end position="350"/>
    </location>
</feature>
<feature type="non-terminal residue" evidence="10">
    <location>
        <position position="441"/>
    </location>
</feature>
<dbReference type="GO" id="GO:0005524">
    <property type="term" value="F:ATP binding"/>
    <property type="evidence" value="ECO:0007669"/>
    <property type="project" value="InterPro"/>
</dbReference>
<dbReference type="Pfam" id="PF00005">
    <property type="entry name" value="ABC_tran"/>
    <property type="match status" value="1"/>
</dbReference>
<keyword evidence="2" id="KW-0813">Transport</keyword>